<feature type="compositionally biased region" description="Basic and acidic residues" evidence="7">
    <location>
        <begin position="272"/>
        <end position="285"/>
    </location>
</feature>
<keyword evidence="9" id="KW-1185">Reference proteome</keyword>
<feature type="compositionally biased region" description="Polar residues" evidence="7">
    <location>
        <begin position="41"/>
        <end position="55"/>
    </location>
</feature>
<name>A0ABR0HCY3_9PEZI</name>
<dbReference type="EMBL" id="JAFFHB010000005">
    <property type="protein sequence ID" value="KAK4665724.1"/>
    <property type="molecule type" value="Genomic_DNA"/>
</dbReference>
<evidence type="ECO:0000256" key="7">
    <source>
        <dbReference type="SAM" id="MobiDB-lite"/>
    </source>
</evidence>
<feature type="region of interest" description="Disordered" evidence="7">
    <location>
        <begin position="205"/>
        <end position="285"/>
    </location>
</feature>
<comment type="similarity">
    <text evidence="2">Belongs to the mitochondrion-specific ribosomal protein mL50 family.</text>
</comment>
<dbReference type="GeneID" id="87932340"/>
<evidence type="ECO:0000256" key="4">
    <source>
        <dbReference type="ARBA" id="ARBA00023128"/>
    </source>
</evidence>
<evidence type="ECO:0000256" key="5">
    <source>
        <dbReference type="ARBA" id="ARBA00023274"/>
    </source>
</evidence>
<feature type="compositionally biased region" description="Low complexity" evidence="7">
    <location>
        <begin position="242"/>
        <end position="251"/>
    </location>
</feature>
<comment type="caution">
    <text evidence="8">The sequence shown here is derived from an EMBL/GenBank/DDBJ whole genome shotgun (WGS) entry which is preliminary data.</text>
</comment>
<evidence type="ECO:0000256" key="3">
    <source>
        <dbReference type="ARBA" id="ARBA00022980"/>
    </source>
</evidence>
<protein>
    <recommendedName>
        <fullName evidence="6">Large ribosomal subunit protein mL50</fullName>
    </recommendedName>
</protein>
<evidence type="ECO:0000256" key="1">
    <source>
        <dbReference type="ARBA" id="ARBA00004173"/>
    </source>
</evidence>
<dbReference type="RefSeq" id="XP_062765690.1">
    <property type="nucleotide sequence ID" value="XM_062911997.1"/>
</dbReference>
<keyword evidence="4" id="KW-0496">Mitochondrion</keyword>
<accession>A0ABR0HCY3</accession>
<evidence type="ECO:0000256" key="6">
    <source>
        <dbReference type="ARBA" id="ARBA00035183"/>
    </source>
</evidence>
<gene>
    <name evidence="8" type="ORF">QC763_403570</name>
</gene>
<reference evidence="8 9" key="1">
    <citation type="journal article" date="2023" name="bioRxiv">
        <title>High-quality genome assemblies of four members of thePodospora anserinaspecies complex.</title>
        <authorList>
            <person name="Ament-Velasquez S.L."/>
            <person name="Vogan A.A."/>
            <person name="Wallerman O."/>
            <person name="Hartmann F."/>
            <person name="Gautier V."/>
            <person name="Silar P."/>
            <person name="Giraud T."/>
            <person name="Johannesson H."/>
        </authorList>
    </citation>
    <scope>NUCLEOTIDE SEQUENCE [LARGE SCALE GENOMIC DNA]</scope>
    <source>
        <strain evidence="8 9">CBS 411.78</strain>
    </source>
</reference>
<feature type="region of interest" description="Disordered" evidence="7">
    <location>
        <begin position="33"/>
        <end position="81"/>
    </location>
</feature>
<proteinExistence type="inferred from homology"/>
<evidence type="ECO:0000256" key="2">
    <source>
        <dbReference type="ARBA" id="ARBA00008860"/>
    </source>
</evidence>
<organism evidence="8 9">
    <name type="scientific">Podospora pseudopauciseta</name>
    <dbReference type="NCBI Taxonomy" id="2093780"/>
    <lineage>
        <taxon>Eukaryota</taxon>
        <taxon>Fungi</taxon>
        <taxon>Dikarya</taxon>
        <taxon>Ascomycota</taxon>
        <taxon>Pezizomycotina</taxon>
        <taxon>Sordariomycetes</taxon>
        <taxon>Sordariomycetidae</taxon>
        <taxon>Sordariales</taxon>
        <taxon>Podosporaceae</taxon>
        <taxon>Podospora</taxon>
    </lineage>
</organism>
<evidence type="ECO:0000313" key="9">
    <source>
        <dbReference type="Proteomes" id="UP001326199"/>
    </source>
</evidence>
<dbReference type="InterPro" id="IPR018305">
    <property type="entry name" value="Ribosomal_m50"/>
</dbReference>
<sequence length="426" mass="46594">MRHLPRLRGAVSASLCCSSPTHIRTTTAVAAVATTSSSSTKTQSIQRRTLSTSLPRSDAVEAYTPPQGLKPPPQARKAAVRPDKITDPAYEPAQDGLELEEVGGLDGWWENPDNYGVGRQWVGYGPAEKITDPAVLEVAVYRALVEAMVARRQMNTQDTTPARDALLESGWGPAALTATTVQTKLCGGSHGTLILKPAEDVKTATAAEQEAEVTEEAKEQLEAAVAPEQEAEVAEAKEEVKTAVASEQVAEITEETKEEAKTGVASEQETETEVKEEVDATEDSADHVISTEEARALLKEIGHEWKRPMIKDLIYKYFVAKRIYKLTGHRIPDGKLVAINSGGVLLKEIVKPPKAKKLAEEIENKQLFQSLPNVKVFPRRVTPIDKEKMVGRWKVIREELERRGLPVIGTANIDNAIEKKWVTGAK</sequence>
<dbReference type="Proteomes" id="UP001326199">
    <property type="component" value="Unassembled WGS sequence"/>
</dbReference>
<comment type="subcellular location">
    <subcellularLocation>
        <location evidence="1">Mitochondrion</location>
    </subcellularLocation>
</comment>
<keyword evidence="3" id="KW-0689">Ribosomal protein</keyword>
<keyword evidence="5" id="KW-0687">Ribonucleoprotein</keyword>
<evidence type="ECO:0000313" key="8">
    <source>
        <dbReference type="EMBL" id="KAK4665724.1"/>
    </source>
</evidence>
<dbReference type="Pfam" id="PF10501">
    <property type="entry name" value="Ribosomal_L50"/>
    <property type="match status" value="1"/>
</dbReference>